<dbReference type="PANTHER" id="PTHR21294">
    <property type="entry name" value="ELECTRON TRANSFER FLAVOPROTEIN BETA-SUBUNIT"/>
    <property type="match status" value="1"/>
</dbReference>
<accession>A0A1H1UPZ3</accession>
<dbReference type="SMART" id="SM00893">
    <property type="entry name" value="ETF"/>
    <property type="match status" value="1"/>
</dbReference>
<protein>
    <submittedName>
        <fullName evidence="5">Electron transfer flavoprotein beta subunit</fullName>
    </submittedName>
</protein>
<comment type="function">
    <text evidence="3">The electron transfer flavoprotein serves as a specific electron acceptor for other dehydrogenases. It transfers the electrons to the main respiratory chain via ETF-ubiquinone oxidoreductase (ETF dehydrogenase).</text>
</comment>
<evidence type="ECO:0000256" key="1">
    <source>
        <dbReference type="ARBA" id="ARBA00001974"/>
    </source>
</evidence>
<dbReference type="RefSeq" id="WP_091730322.1">
    <property type="nucleotide sequence ID" value="NZ_LT629757.1"/>
</dbReference>
<keyword evidence="6" id="KW-1185">Reference proteome</keyword>
<dbReference type="AlphaFoldDB" id="A0A1H1UPZ3"/>
<dbReference type="InterPro" id="IPR014729">
    <property type="entry name" value="Rossmann-like_a/b/a_fold"/>
</dbReference>
<organism evidence="5 6">
    <name type="scientific">Nocardioides scoriae</name>
    <dbReference type="NCBI Taxonomy" id="642780"/>
    <lineage>
        <taxon>Bacteria</taxon>
        <taxon>Bacillati</taxon>
        <taxon>Actinomycetota</taxon>
        <taxon>Actinomycetes</taxon>
        <taxon>Propionibacteriales</taxon>
        <taxon>Nocardioidaceae</taxon>
        <taxon>Nocardioides</taxon>
    </lineage>
</organism>
<evidence type="ECO:0000256" key="2">
    <source>
        <dbReference type="ARBA" id="ARBA00011355"/>
    </source>
</evidence>
<dbReference type="Proteomes" id="UP000198859">
    <property type="component" value="Chromosome I"/>
</dbReference>
<evidence type="ECO:0000259" key="4">
    <source>
        <dbReference type="SMART" id="SM00893"/>
    </source>
</evidence>
<evidence type="ECO:0000313" key="6">
    <source>
        <dbReference type="Proteomes" id="UP000198859"/>
    </source>
</evidence>
<dbReference type="Pfam" id="PF01012">
    <property type="entry name" value="ETF"/>
    <property type="match status" value="1"/>
</dbReference>
<dbReference type="GO" id="GO:0009055">
    <property type="term" value="F:electron transfer activity"/>
    <property type="evidence" value="ECO:0007669"/>
    <property type="project" value="InterPro"/>
</dbReference>
<name>A0A1H1UPZ3_9ACTN</name>
<reference evidence="6" key="1">
    <citation type="submission" date="2016-10" db="EMBL/GenBank/DDBJ databases">
        <authorList>
            <person name="Varghese N."/>
            <person name="Submissions S."/>
        </authorList>
    </citation>
    <scope>NUCLEOTIDE SEQUENCE [LARGE SCALE GENOMIC DNA]</scope>
    <source>
        <strain evidence="6">DSM 22127</strain>
    </source>
</reference>
<dbReference type="Gene3D" id="3.40.50.620">
    <property type="entry name" value="HUPs"/>
    <property type="match status" value="1"/>
</dbReference>
<dbReference type="OrthoDB" id="9781325at2"/>
<comment type="subunit">
    <text evidence="2">Heterodimer of an alpha and a beta subunit.</text>
</comment>
<evidence type="ECO:0000256" key="3">
    <source>
        <dbReference type="ARBA" id="ARBA00025649"/>
    </source>
</evidence>
<dbReference type="SUPFAM" id="SSF52402">
    <property type="entry name" value="Adenine nucleotide alpha hydrolases-like"/>
    <property type="match status" value="1"/>
</dbReference>
<dbReference type="STRING" id="642780.SAMN04488570_2584"/>
<proteinExistence type="predicted"/>
<dbReference type="EMBL" id="LT629757">
    <property type="protein sequence ID" value="SDS74321.1"/>
    <property type="molecule type" value="Genomic_DNA"/>
</dbReference>
<sequence length="256" mass="26235">MARVLVCVKRVPDFSGEVLLSEDAQSADARFVGYTLSNHDLCAVETAVQLAAATDGSATVLSVGSADAVEQLRTALGVGCTAATLVEADPVALGPADVAREIAAVVRDHEAEHGPYDLVLLGNDAADSGDFQVGIRLAHQLERPVVTGIKSVALADGTATLVGEGALGRETYAVPTPAVVTVLEGGVEPRYPTITGRMKAKKIAVEQRALTGEPVGSGRVRLTLPETTSSSATVLGEGPEAAPAVVDLLHQLGVAR</sequence>
<dbReference type="InterPro" id="IPR012255">
    <property type="entry name" value="ETF_b"/>
</dbReference>
<gene>
    <name evidence="5" type="ORF">SAMN04488570_2584</name>
</gene>
<comment type="cofactor">
    <cofactor evidence="1">
        <name>FAD</name>
        <dbReference type="ChEBI" id="CHEBI:57692"/>
    </cofactor>
</comment>
<dbReference type="InterPro" id="IPR014730">
    <property type="entry name" value="ETF_a/b_N"/>
</dbReference>
<feature type="domain" description="Electron transfer flavoprotein alpha/beta-subunit N-terminal" evidence="4">
    <location>
        <begin position="25"/>
        <end position="215"/>
    </location>
</feature>
<evidence type="ECO:0000313" key="5">
    <source>
        <dbReference type="EMBL" id="SDS74321.1"/>
    </source>
</evidence>
<dbReference type="PIRSF" id="PIRSF000090">
    <property type="entry name" value="Beta-ETF"/>
    <property type="match status" value="1"/>
</dbReference>